<dbReference type="RefSeq" id="XP_064668651.1">
    <property type="nucleotide sequence ID" value="XM_064817866.1"/>
</dbReference>
<sequence length="98" mass="9832">MRPSTLFLFPALAALAAAQTNTQTVTATATQTGSVMTIQSTIQSLTTVYPTTAQTAQTTVTATGQTATVVPTAGANLLSIEAPVVGMMVGCALGMALL</sequence>
<accession>A0AAN6QKL5</accession>
<dbReference type="Proteomes" id="UP001302812">
    <property type="component" value="Unassembled WGS sequence"/>
</dbReference>
<gene>
    <name evidence="2" type="ORF">N656DRAFT_799380</name>
</gene>
<evidence type="ECO:0000313" key="3">
    <source>
        <dbReference type="Proteomes" id="UP001302812"/>
    </source>
</evidence>
<dbReference type="AlphaFoldDB" id="A0AAN6QKL5"/>
<organism evidence="2 3">
    <name type="scientific">Canariomyces notabilis</name>
    <dbReference type="NCBI Taxonomy" id="2074819"/>
    <lineage>
        <taxon>Eukaryota</taxon>
        <taxon>Fungi</taxon>
        <taxon>Dikarya</taxon>
        <taxon>Ascomycota</taxon>
        <taxon>Pezizomycotina</taxon>
        <taxon>Sordariomycetes</taxon>
        <taxon>Sordariomycetidae</taxon>
        <taxon>Sordariales</taxon>
        <taxon>Chaetomiaceae</taxon>
        <taxon>Canariomyces</taxon>
    </lineage>
</organism>
<reference evidence="2" key="1">
    <citation type="journal article" date="2023" name="Mol. Phylogenet. Evol.">
        <title>Genome-scale phylogeny and comparative genomics of the fungal order Sordariales.</title>
        <authorList>
            <person name="Hensen N."/>
            <person name="Bonometti L."/>
            <person name="Westerberg I."/>
            <person name="Brannstrom I.O."/>
            <person name="Guillou S."/>
            <person name="Cros-Aarteil S."/>
            <person name="Calhoun S."/>
            <person name="Haridas S."/>
            <person name="Kuo A."/>
            <person name="Mondo S."/>
            <person name="Pangilinan J."/>
            <person name="Riley R."/>
            <person name="LaButti K."/>
            <person name="Andreopoulos B."/>
            <person name="Lipzen A."/>
            <person name="Chen C."/>
            <person name="Yan M."/>
            <person name="Daum C."/>
            <person name="Ng V."/>
            <person name="Clum A."/>
            <person name="Steindorff A."/>
            <person name="Ohm R.A."/>
            <person name="Martin F."/>
            <person name="Silar P."/>
            <person name="Natvig D.O."/>
            <person name="Lalanne C."/>
            <person name="Gautier V."/>
            <person name="Ament-Velasquez S.L."/>
            <person name="Kruys A."/>
            <person name="Hutchinson M.I."/>
            <person name="Powell A.J."/>
            <person name="Barry K."/>
            <person name="Miller A.N."/>
            <person name="Grigoriev I.V."/>
            <person name="Debuchy R."/>
            <person name="Gladieux P."/>
            <person name="Hiltunen Thoren M."/>
            <person name="Johannesson H."/>
        </authorList>
    </citation>
    <scope>NUCLEOTIDE SEQUENCE</scope>
    <source>
        <strain evidence="2">CBS 508.74</strain>
    </source>
</reference>
<dbReference type="GeneID" id="89941991"/>
<feature type="signal peptide" evidence="1">
    <location>
        <begin position="1"/>
        <end position="18"/>
    </location>
</feature>
<reference evidence="2" key="2">
    <citation type="submission" date="2023-05" db="EMBL/GenBank/DDBJ databases">
        <authorList>
            <consortium name="Lawrence Berkeley National Laboratory"/>
            <person name="Steindorff A."/>
            <person name="Hensen N."/>
            <person name="Bonometti L."/>
            <person name="Westerberg I."/>
            <person name="Brannstrom I.O."/>
            <person name="Guillou S."/>
            <person name="Cros-Aarteil S."/>
            <person name="Calhoun S."/>
            <person name="Haridas S."/>
            <person name="Kuo A."/>
            <person name="Mondo S."/>
            <person name="Pangilinan J."/>
            <person name="Riley R."/>
            <person name="Labutti K."/>
            <person name="Andreopoulos B."/>
            <person name="Lipzen A."/>
            <person name="Chen C."/>
            <person name="Yanf M."/>
            <person name="Daum C."/>
            <person name="Ng V."/>
            <person name="Clum A."/>
            <person name="Ohm R."/>
            <person name="Martin F."/>
            <person name="Silar P."/>
            <person name="Natvig D."/>
            <person name="Lalanne C."/>
            <person name="Gautier V."/>
            <person name="Ament-Velasquez S.L."/>
            <person name="Kruys A."/>
            <person name="Hutchinson M.I."/>
            <person name="Powell A.J."/>
            <person name="Barry K."/>
            <person name="Miller A.N."/>
            <person name="Grigoriev I.V."/>
            <person name="Debuchy R."/>
            <person name="Gladieux P."/>
            <person name="Thoren M.H."/>
            <person name="Johannesson H."/>
        </authorList>
    </citation>
    <scope>NUCLEOTIDE SEQUENCE</scope>
    <source>
        <strain evidence="2">CBS 508.74</strain>
    </source>
</reference>
<feature type="chain" id="PRO_5042830724" evidence="1">
    <location>
        <begin position="19"/>
        <end position="98"/>
    </location>
</feature>
<evidence type="ECO:0000256" key="1">
    <source>
        <dbReference type="SAM" id="SignalP"/>
    </source>
</evidence>
<keyword evidence="3" id="KW-1185">Reference proteome</keyword>
<comment type="caution">
    <text evidence="2">The sequence shown here is derived from an EMBL/GenBank/DDBJ whole genome shotgun (WGS) entry which is preliminary data.</text>
</comment>
<keyword evidence="1" id="KW-0732">Signal</keyword>
<proteinExistence type="predicted"/>
<dbReference type="EMBL" id="MU853347">
    <property type="protein sequence ID" value="KAK4111081.1"/>
    <property type="molecule type" value="Genomic_DNA"/>
</dbReference>
<name>A0AAN6QKL5_9PEZI</name>
<evidence type="ECO:0000313" key="2">
    <source>
        <dbReference type="EMBL" id="KAK4111081.1"/>
    </source>
</evidence>
<protein>
    <submittedName>
        <fullName evidence="2">Uncharacterized protein</fullName>
    </submittedName>
</protein>